<protein>
    <recommendedName>
        <fullName evidence="2">Glycosyltransferase</fullName>
    </recommendedName>
</protein>
<accession>A0A3B0YRM7</accession>
<organism evidence="1">
    <name type="scientific">hydrothermal vent metagenome</name>
    <dbReference type="NCBI Taxonomy" id="652676"/>
    <lineage>
        <taxon>unclassified sequences</taxon>
        <taxon>metagenomes</taxon>
        <taxon>ecological metagenomes</taxon>
    </lineage>
</organism>
<name>A0A3B0YRM7_9ZZZZ</name>
<gene>
    <name evidence="1" type="ORF">MNBD_GAMMA12-1275</name>
</gene>
<proteinExistence type="predicted"/>
<dbReference type="EMBL" id="UOFL01000010">
    <property type="protein sequence ID" value="VAW71126.1"/>
    <property type="molecule type" value="Genomic_DNA"/>
</dbReference>
<dbReference type="AlphaFoldDB" id="A0A3B0YRM7"/>
<evidence type="ECO:0000313" key="1">
    <source>
        <dbReference type="EMBL" id="VAW71126.1"/>
    </source>
</evidence>
<dbReference type="SUPFAM" id="SSF53756">
    <property type="entry name" value="UDP-Glycosyltransferase/glycogen phosphorylase"/>
    <property type="match status" value="1"/>
</dbReference>
<reference evidence="1" key="1">
    <citation type="submission" date="2018-06" db="EMBL/GenBank/DDBJ databases">
        <authorList>
            <person name="Zhirakovskaya E."/>
        </authorList>
    </citation>
    <scope>NUCLEOTIDE SEQUENCE</scope>
</reference>
<sequence length="362" mass="41248">MKILLIGEFSGLHLNLKAGLQALGHEVTIAAYMDGFKKIPIDITLGGLYKGFTGKIEKFIKPLYYLNSLKGFDVIQLINANYFWHKFNYDRFIVNRLIDNNGKSFLLAAGCDSFFWKYGRDRLKYAPFNDNLLYDYKSSNVNYERKSWLQWNTDLVDKVDGVIPIMYEYQQAYRHCHNIKPCIALPVDVDTIPYLENTVKDKLVVFHGLNRYGYKGTRFVEEAFKTLNARYPDKLELIIDGNMPLSEYLELMSRSNVVIDQLWSHSNGMNGVYALAMGKVVLGGAEQESLQMLGVKTSPVINLTPDANSIVVAIEVLLAQVDQFPVLGFHSRKFAEQIHGHITVAQQYINAWNCSGVEKNSE</sequence>
<evidence type="ECO:0008006" key="2">
    <source>
        <dbReference type="Google" id="ProtNLM"/>
    </source>
</evidence>